<evidence type="ECO:0000256" key="1">
    <source>
        <dbReference type="SAM" id="MobiDB-lite"/>
    </source>
</evidence>
<organism evidence="2 3">
    <name type="scientific">Coprinopsis marcescibilis</name>
    <name type="common">Agaric fungus</name>
    <name type="synonym">Psathyrella marcescibilis</name>
    <dbReference type="NCBI Taxonomy" id="230819"/>
    <lineage>
        <taxon>Eukaryota</taxon>
        <taxon>Fungi</taxon>
        <taxon>Dikarya</taxon>
        <taxon>Basidiomycota</taxon>
        <taxon>Agaricomycotina</taxon>
        <taxon>Agaricomycetes</taxon>
        <taxon>Agaricomycetidae</taxon>
        <taxon>Agaricales</taxon>
        <taxon>Agaricineae</taxon>
        <taxon>Psathyrellaceae</taxon>
        <taxon>Coprinopsis</taxon>
    </lineage>
</organism>
<feature type="region of interest" description="Disordered" evidence="1">
    <location>
        <begin position="78"/>
        <end position="104"/>
    </location>
</feature>
<sequence>MDDIEEISTLAIALDNTNTNTALPQSDEIKRLRGAMHRERAMLSALKSPIREVPSEIVAIIIELALFSDRGMLDADGRRTSAASVRCQDSGERPRLRRETCGHD</sequence>
<dbReference type="AlphaFoldDB" id="A0A5C3KPA2"/>
<name>A0A5C3KPA2_COPMA</name>
<protein>
    <submittedName>
        <fullName evidence="2">Uncharacterized protein</fullName>
    </submittedName>
</protein>
<reference evidence="2 3" key="1">
    <citation type="journal article" date="2019" name="Nat. Ecol. Evol.">
        <title>Megaphylogeny resolves global patterns of mushroom evolution.</title>
        <authorList>
            <person name="Varga T."/>
            <person name="Krizsan K."/>
            <person name="Foldi C."/>
            <person name="Dima B."/>
            <person name="Sanchez-Garcia M."/>
            <person name="Sanchez-Ramirez S."/>
            <person name="Szollosi G.J."/>
            <person name="Szarkandi J.G."/>
            <person name="Papp V."/>
            <person name="Albert L."/>
            <person name="Andreopoulos W."/>
            <person name="Angelini C."/>
            <person name="Antonin V."/>
            <person name="Barry K.W."/>
            <person name="Bougher N.L."/>
            <person name="Buchanan P."/>
            <person name="Buyck B."/>
            <person name="Bense V."/>
            <person name="Catcheside P."/>
            <person name="Chovatia M."/>
            <person name="Cooper J."/>
            <person name="Damon W."/>
            <person name="Desjardin D."/>
            <person name="Finy P."/>
            <person name="Geml J."/>
            <person name="Haridas S."/>
            <person name="Hughes K."/>
            <person name="Justo A."/>
            <person name="Karasinski D."/>
            <person name="Kautmanova I."/>
            <person name="Kiss B."/>
            <person name="Kocsube S."/>
            <person name="Kotiranta H."/>
            <person name="LaButti K.M."/>
            <person name="Lechner B.E."/>
            <person name="Liimatainen K."/>
            <person name="Lipzen A."/>
            <person name="Lukacs Z."/>
            <person name="Mihaltcheva S."/>
            <person name="Morgado L.N."/>
            <person name="Niskanen T."/>
            <person name="Noordeloos M.E."/>
            <person name="Ohm R.A."/>
            <person name="Ortiz-Santana B."/>
            <person name="Ovrebo C."/>
            <person name="Racz N."/>
            <person name="Riley R."/>
            <person name="Savchenko A."/>
            <person name="Shiryaev A."/>
            <person name="Soop K."/>
            <person name="Spirin V."/>
            <person name="Szebenyi C."/>
            <person name="Tomsovsky M."/>
            <person name="Tulloss R.E."/>
            <person name="Uehling J."/>
            <person name="Grigoriev I.V."/>
            <person name="Vagvolgyi C."/>
            <person name="Papp T."/>
            <person name="Martin F.M."/>
            <person name="Miettinen O."/>
            <person name="Hibbett D.S."/>
            <person name="Nagy L.G."/>
        </authorList>
    </citation>
    <scope>NUCLEOTIDE SEQUENCE [LARGE SCALE GENOMIC DNA]</scope>
    <source>
        <strain evidence="2 3">CBS 121175</strain>
    </source>
</reference>
<evidence type="ECO:0000313" key="2">
    <source>
        <dbReference type="EMBL" id="TFK22106.1"/>
    </source>
</evidence>
<proteinExistence type="predicted"/>
<dbReference type="OrthoDB" id="3365698at2759"/>
<dbReference type="EMBL" id="ML210250">
    <property type="protein sequence ID" value="TFK22106.1"/>
    <property type="molecule type" value="Genomic_DNA"/>
</dbReference>
<evidence type="ECO:0000313" key="3">
    <source>
        <dbReference type="Proteomes" id="UP000307440"/>
    </source>
</evidence>
<dbReference type="Proteomes" id="UP000307440">
    <property type="component" value="Unassembled WGS sequence"/>
</dbReference>
<gene>
    <name evidence="2" type="ORF">FA15DRAFT_758274</name>
</gene>
<accession>A0A5C3KPA2</accession>
<keyword evidence="3" id="KW-1185">Reference proteome</keyword>
<feature type="compositionally biased region" description="Basic and acidic residues" evidence="1">
    <location>
        <begin position="89"/>
        <end position="104"/>
    </location>
</feature>